<dbReference type="PANTHER" id="PTHR11042:SF190">
    <property type="entry name" value="MITOSIS INHIBITOR PROTEIN KINASE MIK1"/>
    <property type="match status" value="1"/>
</dbReference>
<dbReference type="SUPFAM" id="SSF56112">
    <property type="entry name" value="Protein kinase-like (PK-like)"/>
    <property type="match status" value="1"/>
</dbReference>
<dbReference type="Pfam" id="PF00069">
    <property type="entry name" value="Pkinase"/>
    <property type="match status" value="1"/>
</dbReference>
<dbReference type="CDD" id="cd00180">
    <property type="entry name" value="PKc"/>
    <property type="match status" value="1"/>
</dbReference>
<dbReference type="GO" id="GO:0005524">
    <property type="term" value="F:ATP binding"/>
    <property type="evidence" value="ECO:0007669"/>
    <property type="project" value="UniProtKB-KW"/>
</dbReference>
<dbReference type="InterPro" id="IPR011009">
    <property type="entry name" value="Kinase-like_dom_sf"/>
</dbReference>
<keyword evidence="2" id="KW-0547">Nucleotide-binding</keyword>
<dbReference type="RefSeq" id="XP_033680909.1">
    <property type="nucleotide sequence ID" value="XM_033834560.1"/>
</dbReference>
<sequence length="580" mass="65323">MTQYFVPGVGIAREVITADIQRYLGPDALVKPGQNDSALPGFIITSLRNLTPTMVEDLKEDTRRWRAEAAAAVHKGGVAYQDSRTHASRQHYGPSESYSAPSSVSSHSDSSTSQFSYQTYPGNSSAGWAPLYGREPLALDQYLSISPSRESQTEGEYPSITQPPYYSSHDKRRRTFDSGLAQYRPASTVPFLVRPRGMQLFSEQKMKSITRLVTGSFNISLPPSETLEDIKLKTGWLWSQDPFNIVNIDQVLTSLGRLGRGAIGEVDEVRSIAGKKTLARKRIAISRRQSLARREVELIQDEIANLRCLDHPHIVKLIGSYQQDPGTWKHSFCLLMYPVGNNDLSGFLEDDCKCVSTDSDSELSIRHSAWIMKWFTCLASALQYMHNHHLHHEDIKPKNIIHEGEHIYFTDFSSSRQFEAGQATSTANPARASRLFAAPEALPTEEGDLFRHGSKTDVFSLGLVFVEMLTILEGHTIDALHGYLERNNGFGKTYMTRQYHRVVDLMDGWFISDLGREMYTECIKPMLRQDRASRPSADEVVQLIRTRQPWGKTLACPCKLGFEISSTRAQRSSILPHHYT</sequence>
<dbReference type="InterPro" id="IPR050339">
    <property type="entry name" value="CC_SR_Kinase"/>
</dbReference>
<keyword evidence="3 7" id="KW-0418">Kinase</keyword>
<dbReference type="PANTHER" id="PTHR11042">
    <property type="entry name" value="EUKARYOTIC TRANSLATION INITIATION FACTOR 2-ALPHA KINASE EIF2-ALPHA KINASE -RELATED"/>
    <property type="match status" value="1"/>
</dbReference>
<evidence type="ECO:0000259" key="6">
    <source>
        <dbReference type="PROSITE" id="PS50011"/>
    </source>
</evidence>
<dbReference type="EMBL" id="ML987199">
    <property type="protein sequence ID" value="KAF2245905.1"/>
    <property type="molecule type" value="Genomic_DNA"/>
</dbReference>
<name>A0A6A6I5V3_9PLEO</name>
<keyword evidence="8" id="KW-1185">Reference proteome</keyword>
<dbReference type="SMART" id="SM00220">
    <property type="entry name" value="S_TKc"/>
    <property type="match status" value="1"/>
</dbReference>
<evidence type="ECO:0000313" key="7">
    <source>
        <dbReference type="EMBL" id="KAF2245905.1"/>
    </source>
</evidence>
<evidence type="ECO:0000256" key="2">
    <source>
        <dbReference type="ARBA" id="ARBA00022741"/>
    </source>
</evidence>
<accession>A0A6A6I5V3</accession>
<dbReference type="GO" id="GO:0004713">
    <property type="term" value="F:protein tyrosine kinase activity"/>
    <property type="evidence" value="ECO:0007669"/>
    <property type="project" value="TreeGrafter"/>
</dbReference>
<evidence type="ECO:0000256" key="4">
    <source>
        <dbReference type="ARBA" id="ARBA00022840"/>
    </source>
</evidence>
<dbReference type="OrthoDB" id="4062651at2759"/>
<evidence type="ECO:0000256" key="1">
    <source>
        <dbReference type="ARBA" id="ARBA00022679"/>
    </source>
</evidence>
<gene>
    <name evidence="7" type="ORF">BU26DRAFT_58324</name>
</gene>
<dbReference type="GO" id="GO:0005634">
    <property type="term" value="C:nucleus"/>
    <property type="evidence" value="ECO:0007669"/>
    <property type="project" value="TreeGrafter"/>
</dbReference>
<dbReference type="Proteomes" id="UP000800094">
    <property type="component" value="Unassembled WGS sequence"/>
</dbReference>
<dbReference type="PROSITE" id="PS50011">
    <property type="entry name" value="PROTEIN_KINASE_DOM"/>
    <property type="match status" value="1"/>
</dbReference>
<dbReference type="GO" id="GO:0110031">
    <property type="term" value="P:negative regulation of G2/MI transition of meiotic cell cycle"/>
    <property type="evidence" value="ECO:0007669"/>
    <property type="project" value="TreeGrafter"/>
</dbReference>
<feature type="region of interest" description="Disordered" evidence="5">
    <location>
        <begin position="148"/>
        <end position="171"/>
    </location>
</feature>
<feature type="domain" description="Protein kinase" evidence="6">
    <location>
        <begin position="252"/>
        <end position="551"/>
    </location>
</feature>
<dbReference type="InterPro" id="IPR000719">
    <property type="entry name" value="Prot_kinase_dom"/>
</dbReference>
<reference evidence="7" key="1">
    <citation type="journal article" date="2020" name="Stud. Mycol.">
        <title>101 Dothideomycetes genomes: a test case for predicting lifestyles and emergence of pathogens.</title>
        <authorList>
            <person name="Haridas S."/>
            <person name="Albert R."/>
            <person name="Binder M."/>
            <person name="Bloem J."/>
            <person name="Labutti K."/>
            <person name="Salamov A."/>
            <person name="Andreopoulos B."/>
            <person name="Baker S."/>
            <person name="Barry K."/>
            <person name="Bills G."/>
            <person name="Bluhm B."/>
            <person name="Cannon C."/>
            <person name="Castanera R."/>
            <person name="Culley D."/>
            <person name="Daum C."/>
            <person name="Ezra D."/>
            <person name="Gonzalez J."/>
            <person name="Henrissat B."/>
            <person name="Kuo A."/>
            <person name="Liang C."/>
            <person name="Lipzen A."/>
            <person name="Lutzoni F."/>
            <person name="Magnuson J."/>
            <person name="Mondo S."/>
            <person name="Nolan M."/>
            <person name="Ohm R."/>
            <person name="Pangilinan J."/>
            <person name="Park H.-J."/>
            <person name="Ramirez L."/>
            <person name="Alfaro M."/>
            <person name="Sun H."/>
            <person name="Tritt A."/>
            <person name="Yoshinaga Y."/>
            <person name="Zwiers L.-H."/>
            <person name="Turgeon B."/>
            <person name="Goodwin S."/>
            <person name="Spatafora J."/>
            <person name="Crous P."/>
            <person name="Grigoriev I."/>
        </authorList>
    </citation>
    <scope>NUCLEOTIDE SEQUENCE</scope>
    <source>
        <strain evidence="7">CBS 122368</strain>
    </source>
</reference>
<keyword evidence="1" id="KW-0808">Transferase</keyword>
<dbReference type="GO" id="GO:0005737">
    <property type="term" value="C:cytoplasm"/>
    <property type="evidence" value="ECO:0007669"/>
    <property type="project" value="TreeGrafter"/>
</dbReference>
<dbReference type="Gene3D" id="3.30.200.20">
    <property type="entry name" value="Phosphorylase Kinase, domain 1"/>
    <property type="match status" value="1"/>
</dbReference>
<dbReference type="GeneID" id="54587890"/>
<keyword evidence="4" id="KW-0067">ATP-binding</keyword>
<protein>
    <submittedName>
        <fullName evidence="7">Kinase-like protein</fullName>
    </submittedName>
</protein>
<evidence type="ECO:0000256" key="3">
    <source>
        <dbReference type="ARBA" id="ARBA00022777"/>
    </source>
</evidence>
<organism evidence="7 8">
    <name type="scientific">Trematosphaeria pertusa</name>
    <dbReference type="NCBI Taxonomy" id="390896"/>
    <lineage>
        <taxon>Eukaryota</taxon>
        <taxon>Fungi</taxon>
        <taxon>Dikarya</taxon>
        <taxon>Ascomycota</taxon>
        <taxon>Pezizomycotina</taxon>
        <taxon>Dothideomycetes</taxon>
        <taxon>Pleosporomycetidae</taxon>
        <taxon>Pleosporales</taxon>
        <taxon>Massarineae</taxon>
        <taxon>Trematosphaeriaceae</taxon>
        <taxon>Trematosphaeria</taxon>
    </lineage>
</organism>
<proteinExistence type="predicted"/>
<evidence type="ECO:0000256" key="5">
    <source>
        <dbReference type="SAM" id="MobiDB-lite"/>
    </source>
</evidence>
<dbReference type="AlphaFoldDB" id="A0A6A6I5V3"/>
<evidence type="ECO:0000313" key="8">
    <source>
        <dbReference type="Proteomes" id="UP000800094"/>
    </source>
</evidence>
<dbReference type="Gene3D" id="1.10.510.10">
    <property type="entry name" value="Transferase(Phosphotransferase) domain 1"/>
    <property type="match status" value="1"/>
</dbReference>
<feature type="region of interest" description="Disordered" evidence="5">
    <location>
        <begin position="76"/>
        <end position="117"/>
    </location>
</feature>
<feature type="compositionally biased region" description="Low complexity" evidence="5">
    <location>
        <begin position="95"/>
        <end position="116"/>
    </location>
</feature>